<comment type="caution">
    <text evidence="3">The sequence shown here is derived from an EMBL/GenBank/DDBJ whole genome shotgun (WGS) entry which is preliminary data.</text>
</comment>
<dbReference type="InterPro" id="IPR047057">
    <property type="entry name" value="MerR_fam"/>
</dbReference>
<evidence type="ECO:0000259" key="2">
    <source>
        <dbReference type="PROSITE" id="PS50937"/>
    </source>
</evidence>
<dbReference type="GO" id="GO:0003677">
    <property type="term" value="F:DNA binding"/>
    <property type="evidence" value="ECO:0007669"/>
    <property type="project" value="UniProtKB-KW"/>
</dbReference>
<evidence type="ECO:0000313" key="4">
    <source>
        <dbReference type="Proteomes" id="UP001596456"/>
    </source>
</evidence>
<organism evidence="3 4">
    <name type="scientific">Rhodocista pekingensis</name>
    <dbReference type="NCBI Taxonomy" id="201185"/>
    <lineage>
        <taxon>Bacteria</taxon>
        <taxon>Pseudomonadati</taxon>
        <taxon>Pseudomonadota</taxon>
        <taxon>Alphaproteobacteria</taxon>
        <taxon>Rhodospirillales</taxon>
        <taxon>Azospirillaceae</taxon>
        <taxon>Rhodocista</taxon>
    </lineage>
</organism>
<dbReference type="PANTHER" id="PTHR30204:SF58">
    <property type="entry name" value="HTH-TYPE TRANSCRIPTIONAL REGULATOR YFMP"/>
    <property type="match status" value="1"/>
</dbReference>
<dbReference type="SMART" id="SM00422">
    <property type="entry name" value="HTH_MERR"/>
    <property type="match status" value="1"/>
</dbReference>
<dbReference type="Gene3D" id="1.10.1660.10">
    <property type="match status" value="1"/>
</dbReference>
<dbReference type="Pfam" id="PF13411">
    <property type="entry name" value="MerR_1"/>
    <property type="match status" value="1"/>
</dbReference>
<dbReference type="PROSITE" id="PS50937">
    <property type="entry name" value="HTH_MERR_2"/>
    <property type="match status" value="1"/>
</dbReference>
<evidence type="ECO:0000313" key="3">
    <source>
        <dbReference type="EMBL" id="MFC7333424.1"/>
    </source>
</evidence>
<keyword evidence="1 3" id="KW-0238">DNA-binding</keyword>
<evidence type="ECO:0000256" key="1">
    <source>
        <dbReference type="ARBA" id="ARBA00023125"/>
    </source>
</evidence>
<dbReference type="InterPro" id="IPR000551">
    <property type="entry name" value="MerR-type_HTH_dom"/>
</dbReference>
<proteinExistence type="predicted"/>
<dbReference type="RefSeq" id="WP_377358491.1">
    <property type="nucleotide sequence ID" value="NZ_JBHTCM010000010.1"/>
</dbReference>
<accession>A0ABW2KWM2</accession>
<dbReference type="InterPro" id="IPR009061">
    <property type="entry name" value="DNA-bd_dom_put_sf"/>
</dbReference>
<dbReference type="CDD" id="cd04776">
    <property type="entry name" value="HTH_GnyR"/>
    <property type="match status" value="1"/>
</dbReference>
<dbReference type="Proteomes" id="UP001596456">
    <property type="component" value="Unassembled WGS sequence"/>
</dbReference>
<name>A0ABW2KWM2_9PROT</name>
<reference evidence="4" key="1">
    <citation type="journal article" date="2019" name="Int. J. Syst. Evol. Microbiol.">
        <title>The Global Catalogue of Microorganisms (GCM) 10K type strain sequencing project: providing services to taxonomists for standard genome sequencing and annotation.</title>
        <authorList>
            <consortium name="The Broad Institute Genomics Platform"/>
            <consortium name="The Broad Institute Genome Sequencing Center for Infectious Disease"/>
            <person name="Wu L."/>
            <person name="Ma J."/>
        </authorList>
    </citation>
    <scope>NUCLEOTIDE SEQUENCE [LARGE SCALE GENOMIC DNA]</scope>
    <source>
        <strain evidence="4">CGMCC 1.16275</strain>
    </source>
</reference>
<dbReference type="PANTHER" id="PTHR30204">
    <property type="entry name" value="REDOX-CYCLING DRUG-SENSING TRANSCRIPTIONAL ACTIVATOR SOXR"/>
    <property type="match status" value="1"/>
</dbReference>
<keyword evidence="4" id="KW-1185">Reference proteome</keyword>
<sequence length="145" mass="17052">MPDSLETSRAAGPRGERTYTIGELAEEFGLTLRTLRFYEDEGLLSPAREGQNRVYSHRDRARLMLICRGKRLGFSIGEIKDFIDLYDQDERQIEQMRYARRIGAKRIAQLEQQLTDVQQTLRELREIDRQIVEHFRHQGVALDEE</sequence>
<protein>
    <submittedName>
        <fullName evidence="3">MerR family DNA-binding transcriptional regulator</fullName>
    </submittedName>
</protein>
<feature type="domain" description="HTH merR-type" evidence="2">
    <location>
        <begin position="18"/>
        <end position="85"/>
    </location>
</feature>
<dbReference type="SUPFAM" id="SSF46955">
    <property type="entry name" value="Putative DNA-binding domain"/>
    <property type="match status" value="1"/>
</dbReference>
<dbReference type="EMBL" id="JBHTCM010000010">
    <property type="protein sequence ID" value="MFC7333424.1"/>
    <property type="molecule type" value="Genomic_DNA"/>
</dbReference>
<gene>
    <name evidence="3" type="ORF">ACFQPS_09640</name>
</gene>